<keyword evidence="2" id="KW-0808">Transferase</keyword>
<dbReference type="AlphaFoldDB" id="A0A5C6DIP2"/>
<dbReference type="Gene3D" id="3.10.450.50">
    <property type="match status" value="1"/>
</dbReference>
<evidence type="ECO:0000313" key="2">
    <source>
        <dbReference type="EMBL" id="TWU34836.1"/>
    </source>
</evidence>
<evidence type="ECO:0000259" key="1">
    <source>
        <dbReference type="Pfam" id="PF13474"/>
    </source>
</evidence>
<organism evidence="2 3">
    <name type="scientific">Novipirellula artificiosorum</name>
    <dbReference type="NCBI Taxonomy" id="2528016"/>
    <lineage>
        <taxon>Bacteria</taxon>
        <taxon>Pseudomonadati</taxon>
        <taxon>Planctomycetota</taxon>
        <taxon>Planctomycetia</taxon>
        <taxon>Pirellulales</taxon>
        <taxon>Pirellulaceae</taxon>
        <taxon>Novipirellula</taxon>
    </lineage>
</organism>
<keyword evidence="3" id="KW-1185">Reference proteome</keyword>
<keyword evidence="2" id="KW-0418">Kinase</keyword>
<proteinExistence type="predicted"/>
<name>A0A5C6DIP2_9BACT</name>
<reference evidence="2 3" key="1">
    <citation type="submission" date="2019-02" db="EMBL/GenBank/DDBJ databases">
        <title>Deep-cultivation of Planctomycetes and their phenomic and genomic characterization uncovers novel biology.</title>
        <authorList>
            <person name="Wiegand S."/>
            <person name="Jogler M."/>
            <person name="Boedeker C."/>
            <person name="Pinto D."/>
            <person name="Vollmers J."/>
            <person name="Rivas-Marin E."/>
            <person name="Kohn T."/>
            <person name="Peeters S.H."/>
            <person name="Heuer A."/>
            <person name="Rast P."/>
            <person name="Oberbeckmann S."/>
            <person name="Bunk B."/>
            <person name="Jeske O."/>
            <person name="Meyerdierks A."/>
            <person name="Storesund J.E."/>
            <person name="Kallscheuer N."/>
            <person name="Luecker S."/>
            <person name="Lage O.M."/>
            <person name="Pohl T."/>
            <person name="Merkel B.J."/>
            <person name="Hornburger P."/>
            <person name="Mueller R.-W."/>
            <person name="Bruemmer F."/>
            <person name="Labrenz M."/>
            <person name="Spormann A.M."/>
            <person name="Op Den Camp H."/>
            <person name="Overmann J."/>
            <person name="Amann R."/>
            <person name="Jetten M.S.M."/>
            <person name="Mascher T."/>
            <person name="Medema M.H."/>
            <person name="Devos D.P."/>
            <person name="Kaster A.-K."/>
            <person name="Ovreas L."/>
            <person name="Rohde M."/>
            <person name="Galperin M.Y."/>
            <person name="Jogler C."/>
        </authorList>
    </citation>
    <scope>NUCLEOTIDE SEQUENCE [LARGE SCALE GENOMIC DNA]</scope>
    <source>
        <strain evidence="2 3">Poly41</strain>
    </source>
</reference>
<dbReference type="SUPFAM" id="SSF54427">
    <property type="entry name" value="NTF2-like"/>
    <property type="match status" value="1"/>
</dbReference>
<dbReference type="Proteomes" id="UP000319143">
    <property type="component" value="Unassembled WGS sequence"/>
</dbReference>
<sequence>MIGVDPESKQVTWWFFNQDGSLGKNTCKLKEEGVWSFEQPSEDAIGDNSYRGLVTRMDENTIKEEVLELILNGEEQENGTFIWKRASSTGQDFAGEQKEVWDTLETQVALDLKKDLDAENEYLHPKASYWGDQSPAPVSASAKTYSYYEKWLEGQDEVVAHQMIPVTVVVVDDVAIINFYLHILTKDDEGEQEEMIIRGHNTWKKENGRWLLLSTYNTVVKSDDDD</sequence>
<comment type="caution">
    <text evidence="2">The sequence shown here is derived from an EMBL/GenBank/DDBJ whole genome shotgun (WGS) entry which is preliminary data.</text>
</comment>
<feature type="domain" description="SnoaL-like" evidence="1">
    <location>
        <begin position="113"/>
        <end position="213"/>
    </location>
</feature>
<dbReference type="InterPro" id="IPR032710">
    <property type="entry name" value="NTF2-like_dom_sf"/>
</dbReference>
<gene>
    <name evidence="2" type="ORF">Poly41_39790</name>
</gene>
<accession>A0A5C6DIP2</accession>
<dbReference type="Pfam" id="PF13474">
    <property type="entry name" value="SnoaL_3"/>
    <property type="match status" value="1"/>
</dbReference>
<dbReference type="EMBL" id="SJPV01000007">
    <property type="protein sequence ID" value="TWU34836.1"/>
    <property type="molecule type" value="Genomic_DNA"/>
</dbReference>
<protein>
    <submittedName>
        <fullName evidence="2">Calcium/calmodulin dependent protein kinase II Association</fullName>
    </submittedName>
</protein>
<dbReference type="InterPro" id="IPR037401">
    <property type="entry name" value="SnoaL-like"/>
</dbReference>
<evidence type="ECO:0000313" key="3">
    <source>
        <dbReference type="Proteomes" id="UP000319143"/>
    </source>
</evidence>
<dbReference type="GO" id="GO:0016301">
    <property type="term" value="F:kinase activity"/>
    <property type="evidence" value="ECO:0007669"/>
    <property type="project" value="UniProtKB-KW"/>
</dbReference>